<evidence type="ECO:0000313" key="3">
    <source>
        <dbReference type="Proteomes" id="UP000229370"/>
    </source>
</evidence>
<proteinExistence type="predicted"/>
<keyword evidence="1" id="KW-1133">Transmembrane helix</keyword>
<evidence type="ECO:0000256" key="1">
    <source>
        <dbReference type="SAM" id="Phobius"/>
    </source>
</evidence>
<gene>
    <name evidence="2" type="ORF">CO007_04545</name>
</gene>
<dbReference type="AlphaFoldDB" id="A0A2M8GLQ3"/>
<keyword evidence="1" id="KW-0472">Membrane</keyword>
<name>A0A2M8GLQ3_9BACT</name>
<sequence>MDNFNKVISFALGLVVVVVFLAVISGKINLKNKIPQLSGLSKTQVTPSPTTTPRPVQTPSAGYSLYKNASVSVDKTQPTKTIPATGAPTIFIPMLFSTFITGLYFKKRS</sequence>
<comment type="caution">
    <text evidence="2">The sequence shown here is derived from an EMBL/GenBank/DDBJ whole genome shotgun (WGS) entry which is preliminary data.</text>
</comment>
<keyword evidence="1" id="KW-0812">Transmembrane</keyword>
<reference evidence="3" key="1">
    <citation type="submission" date="2017-09" db="EMBL/GenBank/DDBJ databases">
        <title>Depth-based differentiation of microbial function through sediment-hosted aquifers and enrichment of novel symbionts in the deep terrestrial subsurface.</title>
        <authorList>
            <person name="Probst A.J."/>
            <person name="Ladd B."/>
            <person name="Jarett J.K."/>
            <person name="Geller-Mcgrath D.E."/>
            <person name="Sieber C.M.K."/>
            <person name="Emerson J.B."/>
            <person name="Anantharaman K."/>
            <person name="Thomas B.C."/>
            <person name="Malmstrom R."/>
            <person name="Stieglmeier M."/>
            <person name="Klingl A."/>
            <person name="Woyke T."/>
            <person name="Ryan C.M."/>
            <person name="Banfield J.F."/>
        </authorList>
    </citation>
    <scope>NUCLEOTIDE SEQUENCE [LARGE SCALE GENOMIC DNA]</scope>
</reference>
<evidence type="ECO:0000313" key="2">
    <source>
        <dbReference type="EMBL" id="PJC81471.1"/>
    </source>
</evidence>
<dbReference type="Proteomes" id="UP000229370">
    <property type="component" value="Unassembled WGS sequence"/>
</dbReference>
<feature type="transmembrane region" description="Helical" evidence="1">
    <location>
        <begin position="86"/>
        <end position="105"/>
    </location>
</feature>
<feature type="transmembrane region" description="Helical" evidence="1">
    <location>
        <begin position="7"/>
        <end position="28"/>
    </location>
</feature>
<dbReference type="EMBL" id="PFQK01000079">
    <property type="protein sequence ID" value="PJC81471.1"/>
    <property type="molecule type" value="Genomic_DNA"/>
</dbReference>
<protein>
    <submittedName>
        <fullName evidence="2">Uncharacterized protein</fullName>
    </submittedName>
</protein>
<organism evidence="2 3">
    <name type="scientific">Candidatus Roizmanbacteria bacterium CG_4_8_14_3_um_filter_36_10</name>
    <dbReference type="NCBI Taxonomy" id="1974834"/>
    <lineage>
        <taxon>Bacteria</taxon>
        <taxon>Candidatus Roizmaniibacteriota</taxon>
    </lineage>
</organism>
<accession>A0A2M8GLQ3</accession>